<keyword evidence="1" id="KW-0812">Transmembrane</keyword>
<protein>
    <submittedName>
        <fullName evidence="2">Uncharacterized protein</fullName>
    </submittedName>
</protein>
<evidence type="ECO:0000313" key="3">
    <source>
        <dbReference type="Proteomes" id="UP000309128"/>
    </source>
</evidence>
<keyword evidence="1" id="KW-0472">Membrane</keyword>
<accession>A0A5S4FF14</accession>
<feature type="transmembrane region" description="Helical" evidence="1">
    <location>
        <begin position="33"/>
        <end position="55"/>
    </location>
</feature>
<organism evidence="2 3">
    <name type="scientific">Nonomuraea turkmeniaca</name>
    <dbReference type="NCBI Taxonomy" id="103838"/>
    <lineage>
        <taxon>Bacteria</taxon>
        <taxon>Bacillati</taxon>
        <taxon>Actinomycetota</taxon>
        <taxon>Actinomycetes</taxon>
        <taxon>Streptosporangiales</taxon>
        <taxon>Streptosporangiaceae</taxon>
        <taxon>Nonomuraea</taxon>
    </lineage>
</organism>
<dbReference type="Proteomes" id="UP000309128">
    <property type="component" value="Unassembled WGS sequence"/>
</dbReference>
<sequence length="123" mass="13141">MFPYSRLRRASSVSSCGGELGQRARRVSFERRALRRAAAAALATSLMIIMVGTLVTGTGGHAGDSSDVPRMPMNWTAMAWMHAAAAVLVLALAGALRAGTAFPKHQISHVRRGPGRERPTTRT</sequence>
<evidence type="ECO:0000256" key="1">
    <source>
        <dbReference type="SAM" id="Phobius"/>
    </source>
</evidence>
<gene>
    <name evidence="2" type="ORF">ETD86_23410</name>
</gene>
<name>A0A5S4FF14_9ACTN</name>
<keyword evidence="1" id="KW-1133">Transmembrane helix</keyword>
<dbReference type="RefSeq" id="WP_138668291.1">
    <property type="nucleotide sequence ID" value="NZ_VCKY01000079.1"/>
</dbReference>
<reference evidence="2 3" key="1">
    <citation type="submission" date="2019-05" db="EMBL/GenBank/DDBJ databases">
        <title>Draft genome sequence of Nonomuraea turkmeniaca DSM 43926.</title>
        <authorList>
            <person name="Saricaoglu S."/>
            <person name="Isik K."/>
        </authorList>
    </citation>
    <scope>NUCLEOTIDE SEQUENCE [LARGE SCALE GENOMIC DNA]</scope>
    <source>
        <strain evidence="2 3">DSM 43926</strain>
    </source>
</reference>
<dbReference type="EMBL" id="VCKY01000079">
    <property type="protein sequence ID" value="TMR17480.1"/>
    <property type="molecule type" value="Genomic_DNA"/>
</dbReference>
<feature type="transmembrane region" description="Helical" evidence="1">
    <location>
        <begin position="75"/>
        <end position="96"/>
    </location>
</feature>
<keyword evidence="3" id="KW-1185">Reference proteome</keyword>
<evidence type="ECO:0000313" key="2">
    <source>
        <dbReference type="EMBL" id="TMR17480.1"/>
    </source>
</evidence>
<dbReference type="AlphaFoldDB" id="A0A5S4FF14"/>
<dbReference type="OrthoDB" id="5241540at2"/>
<proteinExistence type="predicted"/>
<comment type="caution">
    <text evidence="2">The sequence shown here is derived from an EMBL/GenBank/DDBJ whole genome shotgun (WGS) entry which is preliminary data.</text>
</comment>